<gene>
    <name evidence="1" type="ORF">NERG_00314</name>
    <name evidence="2" type="ORF">NESG_00785</name>
</gene>
<dbReference type="EMBL" id="AKIJ01000002">
    <property type="protein sequence ID" value="KFG26634.1"/>
    <property type="molecule type" value="Genomic_DNA"/>
</dbReference>
<sequence>MNALERISQIINKLHEEKASVGAEIEEYLHAASEQIIKDEKTKKLSQYLVISEYIEAEITTPPPPFEKLSAQEKAQVVQLLNKRLAQVNNTQEKTQLIASLVLEYIQQSIPPTKVDSFIVLFLKRVIEQIKAQVSTNKESALGYAYLIIWLSQKIPNLLRKYKYTMFTSALPLDCLLGMYRVYFTILKQMGEMEDAWSFIHSLLKYTEDIGNTFNPCVLAVFLDVLQDPMRCTYREKWMEMEAYIQNVYIPAVDPSRYKTEMQQISDYLKKK</sequence>
<dbReference type="EMBL" id="JH604633">
    <property type="protein sequence ID" value="EHY66674.1"/>
    <property type="molecule type" value="Genomic_DNA"/>
</dbReference>
<dbReference type="InterPro" id="IPR038506">
    <property type="entry name" value="GLE1-like_sf"/>
</dbReference>
<organism evidence="1">
    <name type="scientific">Nematocida ausubeli (strain ATCC PRA-371 / ERTm2)</name>
    <name type="common">Nematode killer fungus</name>
    <dbReference type="NCBI Taxonomy" id="1913371"/>
    <lineage>
        <taxon>Eukaryota</taxon>
        <taxon>Fungi</taxon>
        <taxon>Fungi incertae sedis</taxon>
        <taxon>Microsporidia</taxon>
        <taxon>Nematocida</taxon>
    </lineage>
</organism>
<dbReference type="InterPro" id="IPR012476">
    <property type="entry name" value="GLE1"/>
</dbReference>
<dbReference type="Proteomes" id="UP000054524">
    <property type="component" value="Unassembled WGS sequence"/>
</dbReference>
<dbReference type="GO" id="GO:0016973">
    <property type="term" value="P:poly(A)+ mRNA export from nucleus"/>
    <property type="evidence" value="ECO:0007669"/>
    <property type="project" value="InterPro"/>
</dbReference>
<dbReference type="AlphaFoldDB" id="H8Z9P3"/>
<evidence type="ECO:0000313" key="1">
    <source>
        <dbReference type="EMBL" id="EHY66674.1"/>
    </source>
</evidence>
<evidence type="ECO:0000313" key="3">
    <source>
        <dbReference type="Proteomes" id="UP000054524"/>
    </source>
</evidence>
<reference evidence="1" key="1">
    <citation type="submission" date="2011-03" db="EMBL/GenBank/DDBJ databases">
        <title>The Genome Sequence of Nematocida sp1 strain ERTm2.</title>
        <authorList>
            <consortium name="The Broad Institute Genome Sequencing Platform"/>
            <consortium name="The Broad Institute Genome Sequencing Center for Infectious Disease"/>
            <person name="Cuomo C."/>
            <person name="Troemel E."/>
            <person name="Young S.K."/>
            <person name="Zeng Q."/>
            <person name="Gargeya S."/>
            <person name="Fitzgerald M."/>
            <person name="Haas B."/>
            <person name="Abouelleil A."/>
            <person name="Alvarado L."/>
            <person name="Arachchi H.M."/>
            <person name="Berlin A."/>
            <person name="Brown A."/>
            <person name="Chapman S.B."/>
            <person name="Chen Z."/>
            <person name="Dunbar C."/>
            <person name="Freedman E."/>
            <person name="Gearin G."/>
            <person name="Gellesch M."/>
            <person name="Goldberg J."/>
            <person name="Griggs A."/>
            <person name="Gujja S."/>
            <person name="Heilman E.R."/>
            <person name="Heiman D."/>
            <person name="Howarth C."/>
            <person name="Larson L."/>
            <person name="Lui A."/>
            <person name="MacDonald P.J.P."/>
            <person name="Mehta T."/>
            <person name="Montmayeur A."/>
            <person name="Murphy C."/>
            <person name="Neiman D."/>
            <person name="Pearson M."/>
            <person name="Priest M."/>
            <person name="Roberts A."/>
            <person name="Saif S."/>
            <person name="Shea T."/>
            <person name="Shenoy N."/>
            <person name="Sisk P."/>
            <person name="Stolte C."/>
            <person name="Sykes S."/>
            <person name="White J."/>
            <person name="Yandava C."/>
            <person name="Wortman J."/>
            <person name="Nusbaum C."/>
            <person name="Birren B."/>
        </authorList>
    </citation>
    <scope>NUCLEOTIDE SEQUENCE</scope>
    <source>
        <strain evidence="1">ERTm2</strain>
    </source>
</reference>
<accession>A0A086J3B6</accession>
<dbReference type="Proteomes" id="UP000005622">
    <property type="component" value="Unassembled WGS sequence"/>
</dbReference>
<dbReference type="GO" id="GO:0005643">
    <property type="term" value="C:nuclear pore"/>
    <property type="evidence" value="ECO:0007669"/>
    <property type="project" value="InterPro"/>
</dbReference>
<accession>H8Z9P3</accession>
<evidence type="ECO:0000313" key="2">
    <source>
        <dbReference type="EMBL" id="KFG26634.1"/>
    </source>
</evidence>
<reference evidence="2 3" key="3">
    <citation type="journal article" date="2014" name="Genome Announc.">
        <title>Genome Sequence of the Microsporidian Species Nematocida sp1 Strain ERTm6 (ATCC PRA-372).</title>
        <authorList>
            <person name="Bakowski M.A."/>
            <person name="Priest M."/>
            <person name="Young S."/>
            <person name="Cuomo C.A."/>
            <person name="Troemel E.R."/>
        </authorList>
    </citation>
    <scope>NUCLEOTIDE SEQUENCE [LARGE SCALE GENOMIC DNA]</scope>
    <source>
        <strain evidence="2 3">ERTm6</strain>
    </source>
</reference>
<dbReference type="Gene3D" id="1.25.40.510">
    <property type="entry name" value="GLE1-like"/>
    <property type="match status" value="1"/>
</dbReference>
<reference evidence="2" key="2">
    <citation type="submission" date="2012-10" db="EMBL/GenBank/DDBJ databases">
        <authorList>
            <consortium name="The Broad Institute Genome Sequencing Platform"/>
            <consortium name="The Broad Institute Genome Sequencing Center for Infectious Disease"/>
            <person name="Cuomo C."/>
            <person name="Troemel E."/>
            <person name="Walker B."/>
            <person name="Young S.K."/>
            <person name="Zeng Q."/>
            <person name="Gargeya S."/>
            <person name="Fitzgerald M."/>
            <person name="Haas B."/>
            <person name="Abouelleil A."/>
            <person name="Alvarado L."/>
            <person name="Arachchi H.M."/>
            <person name="Berlin A.M."/>
            <person name="Chapman S.B."/>
            <person name="Goldberg J."/>
            <person name="Griggs A."/>
            <person name="Gujja S."/>
            <person name="Hansen M."/>
            <person name="Howarth C."/>
            <person name="Imamovic A."/>
            <person name="Larimer J."/>
            <person name="McCowan C."/>
            <person name="Murphy C."/>
            <person name="Neiman D."/>
            <person name="Pearson M."/>
            <person name="Priest M."/>
            <person name="Roberts A."/>
            <person name="Saif S."/>
            <person name="Shea T."/>
            <person name="Sisk P."/>
            <person name="Sykes S."/>
            <person name="Wortman J."/>
            <person name="Nusbaum C."/>
            <person name="Birren B."/>
        </authorList>
    </citation>
    <scope>NUCLEOTIDE SEQUENCE</scope>
    <source>
        <strain evidence="2">ERTm6</strain>
    </source>
</reference>
<name>H8Z9P3_NEMA1</name>
<keyword evidence="3" id="KW-1185">Reference proteome</keyword>
<dbReference type="HOGENOM" id="CLU_1027094_0_0_1"/>
<dbReference type="Pfam" id="PF07817">
    <property type="entry name" value="GLE1"/>
    <property type="match status" value="1"/>
</dbReference>
<protein>
    <submittedName>
        <fullName evidence="1">Uncharacterized protein</fullName>
    </submittedName>
</protein>
<proteinExistence type="predicted"/>